<protein>
    <submittedName>
        <fullName evidence="1">Uncharacterized protein</fullName>
    </submittedName>
</protein>
<organism evidence="1 2">
    <name type="scientific">Petrolisthes cinctipes</name>
    <name type="common">Flat porcelain crab</name>
    <dbReference type="NCBI Taxonomy" id="88211"/>
    <lineage>
        <taxon>Eukaryota</taxon>
        <taxon>Metazoa</taxon>
        <taxon>Ecdysozoa</taxon>
        <taxon>Arthropoda</taxon>
        <taxon>Crustacea</taxon>
        <taxon>Multicrustacea</taxon>
        <taxon>Malacostraca</taxon>
        <taxon>Eumalacostraca</taxon>
        <taxon>Eucarida</taxon>
        <taxon>Decapoda</taxon>
        <taxon>Pleocyemata</taxon>
        <taxon>Anomura</taxon>
        <taxon>Galatheoidea</taxon>
        <taxon>Porcellanidae</taxon>
        <taxon>Petrolisthes</taxon>
    </lineage>
</organism>
<evidence type="ECO:0000313" key="1">
    <source>
        <dbReference type="EMBL" id="KAK3873697.1"/>
    </source>
</evidence>
<dbReference type="Gene3D" id="3.60.10.10">
    <property type="entry name" value="Endonuclease/exonuclease/phosphatase"/>
    <property type="match status" value="1"/>
</dbReference>
<keyword evidence="2" id="KW-1185">Reference proteome</keyword>
<dbReference type="EMBL" id="JAWQEG010002196">
    <property type="protein sequence ID" value="KAK3873697.1"/>
    <property type="molecule type" value="Genomic_DNA"/>
</dbReference>
<dbReference type="Proteomes" id="UP001286313">
    <property type="component" value="Unassembled WGS sequence"/>
</dbReference>
<proteinExistence type="predicted"/>
<sequence>MVARNPLRPLVPGTRKRESAKNLPVATWNVRTLVEDGKLDNLIYEMERMRVALLGVLETHWKKEQEEAFEREGHVIIHAAREDGQSKVLLIT</sequence>
<accession>A0AAE1KIK5</accession>
<reference evidence="1" key="1">
    <citation type="submission" date="2023-10" db="EMBL/GenBank/DDBJ databases">
        <title>Genome assemblies of two species of porcelain crab, Petrolisthes cinctipes and Petrolisthes manimaculis (Anomura: Porcellanidae).</title>
        <authorList>
            <person name="Angst P."/>
        </authorList>
    </citation>
    <scope>NUCLEOTIDE SEQUENCE</scope>
    <source>
        <strain evidence="1">PB745_01</strain>
        <tissue evidence="1">Gill</tissue>
    </source>
</reference>
<dbReference type="AlphaFoldDB" id="A0AAE1KIK5"/>
<comment type="caution">
    <text evidence="1">The sequence shown here is derived from an EMBL/GenBank/DDBJ whole genome shotgun (WGS) entry which is preliminary data.</text>
</comment>
<name>A0AAE1KIK5_PETCI</name>
<evidence type="ECO:0000313" key="2">
    <source>
        <dbReference type="Proteomes" id="UP001286313"/>
    </source>
</evidence>
<gene>
    <name evidence="1" type="ORF">Pcinc_021314</name>
</gene>
<dbReference type="InterPro" id="IPR036691">
    <property type="entry name" value="Endo/exonu/phosph_ase_sf"/>
</dbReference>